<accession>A0A519BJK7</accession>
<keyword evidence="2" id="KW-1003">Cell membrane</keyword>
<comment type="caution">
    <text evidence="7">The sequence shown here is derived from an EMBL/GenBank/DDBJ whole genome shotgun (WGS) entry which is preliminary data.</text>
</comment>
<evidence type="ECO:0000313" key="7">
    <source>
        <dbReference type="EMBL" id="RZD17447.1"/>
    </source>
</evidence>
<evidence type="ECO:0000256" key="2">
    <source>
        <dbReference type="ARBA" id="ARBA00022475"/>
    </source>
</evidence>
<dbReference type="PIRSF" id="PIRSF006060">
    <property type="entry name" value="AA_transporter"/>
    <property type="match status" value="1"/>
</dbReference>
<feature type="transmembrane region" description="Helical" evidence="6">
    <location>
        <begin position="256"/>
        <end position="280"/>
    </location>
</feature>
<feature type="transmembrane region" description="Helical" evidence="6">
    <location>
        <begin position="107"/>
        <end position="127"/>
    </location>
</feature>
<keyword evidence="3 6" id="KW-0812">Transmembrane</keyword>
<feature type="transmembrane region" description="Helical" evidence="6">
    <location>
        <begin position="53"/>
        <end position="75"/>
    </location>
</feature>
<keyword evidence="5 6" id="KW-0472">Membrane</keyword>
<protein>
    <submittedName>
        <fullName evidence="7">APC family permease</fullName>
    </submittedName>
</protein>
<feature type="transmembrane region" description="Helical" evidence="6">
    <location>
        <begin position="188"/>
        <end position="209"/>
    </location>
</feature>
<evidence type="ECO:0000256" key="3">
    <source>
        <dbReference type="ARBA" id="ARBA00022692"/>
    </source>
</evidence>
<dbReference type="InterPro" id="IPR002293">
    <property type="entry name" value="AA/rel_permease1"/>
</dbReference>
<proteinExistence type="predicted"/>
<evidence type="ECO:0000313" key="8">
    <source>
        <dbReference type="Proteomes" id="UP000316562"/>
    </source>
</evidence>
<comment type="subcellular location">
    <subcellularLocation>
        <location evidence="1">Cell membrane</location>
        <topology evidence="1">Multi-pass membrane protein</topology>
    </subcellularLocation>
</comment>
<dbReference type="GO" id="GO:0005886">
    <property type="term" value="C:plasma membrane"/>
    <property type="evidence" value="ECO:0007669"/>
    <property type="project" value="UniProtKB-SubCell"/>
</dbReference>
<evidence type="ECO:0000256" key="6">
    <source>
        <dbReference type="SAM" id="Phobius"/>
    </source>
</evidence>
<dbReference type="Proteomes" id="UP000316562">
    <property type="component" value="Unassembled WGS sequence"/>
</dbReference>
<dbReference type="Gene3D" id="1.20.1740.10">
    <property type="entry name" value="Amino acid/polyamine transporter I"/>
    <property type="match status" value="1"/>
</dbReference>
<dbReference type="AlphaFoldDB" id="A0A519BJK7"/>
<feature type="transmembrane region" description="Helical" evidence="6">
    <location>
        <begin position="419"/>
        <end position="438"/>
    </location>
</feature>
<feature type="transmembrane region" description="Helical" evidence="6">
    <location>
        <begin position="372"/>
        <end position="398"/>
    </location>
</feature>
<feature type="transmembrane region" description="Helical" evidence="6">
    <location>
        <begin position="7"/>
        <end position="33"/>
    </location>
</feature>
<feature type="transmembrane region" description="Helical" evidence="6">
    <location>
        <begin position="221"/>
        <end position="244"/>
    </location>
</feature>
<feature type="transmembrane region" description="Helical" evidence="6">
    <location>
        <begin position="139"/>
        <end position="158"/>
    </location>
</feature>
<organism evidence="7 8">
    <name type="scientific">Acididesulfobacter guangdongensis</name>
    <dbReference type="NCBI Taxonomy" id="2597225"/>
    <lineage>
        <taxon>Bacteria</taxon>
        <taxon>Deltaproteobacteria</taxon>
        <taxon>Candidatus Acidulodesulfobacterales</taxon>
        <taxon>Candidatus Acididesulfobacter</taxon>
    </lineage>
</organism>
<gene>
    <name evidence="7" type="ORF">EVJ46_02335</name>
</gene>
<dbReference type="GO" id="GO:0022857">
    <property type="term" value="F:transmembrane transporter activity"/>
    <property type="evidence" value="ECO:0007669"/>
    <property type="project" value="InterPro"/>
</dbReference>
<dbReference type="PANTHER" id="PTHR42770:SF11">
    <property type="entry name" value="INNER MEMBRANE TRANSPORT PROTEIN YBAT"/>
    <property type="match status" value="1"/>
</dbReference>
<keyword evidence="4 6" id="KW-1133">Transmembrane helix</keyword>
<sequence length="506" mass="55302">MAPACDTVAFMTAAAIYAYVLTPLSFLLAMAVMYLEVNTLYHLSKRHASAGGYYGYVATAYGPSPAVLTGFLYIMYQVASTAAIPTYIGGVVLPGALKYFFNINIAGWLWMPLILIFIIIPIMLAILGIKIQMKYIKAAALFEISFLFVLSLIIILKAPDNTLNVFNPFAWPNYKSYFDPNGGPVSSVGLGMIFAITSFIGYGGSAPLGEEVKSHRSITKALVIGLLITGGVLTEVSYSLVVGWGVNHMAGFAHSAIPGILVATFYTGIAGGLMLSLVALNSAFSDSVAMQSNAARVYFAMARDHILPDFFSDIHKRFKTPYKSLLFIGASASIVALTTGFIMLHIEGIGFSKMFYVSAANPKLQKGLTETFAFLTTIALYGLIITHFLLNTSIMVLYKRLKEKHHGLLRKIIHPIEHYVMPGLATLIFMFVLYESVVPPLFPIFQASVVSILFICIVIIYIMYLKKYRKEILAKVSVTVNLIEEEGCASENSAAMSDNGHTHKPN</sequence>
<evidence type="ECO:0000256" key="4">
    <source>
        <dbReference type="ARBA" id="ARBA00022989"/>
    </source>
</evidence>
<feature type="transmembrane region" description="Helical" evidence="6">
    <location>
        <begin position="82"/>
        <end position="101"/>
    </location>
</feature>
<dbReference type="InterPro" id="IPR050367">
    <property type="entry name" value="APC_superfamily"/>
</dbReference>
<evidence type="ECO:0000256" key="1">
    <source>
        <dbReference type="ARBA" id="ARBA00004651"/>
    </source>
</evidence>
<dbReference type="Pfam" id="PF13520">
    <property type="entry name" value="AA_permease_2"/>
    <property type="match status" value="1"/>
</dbReference>
<dbReference type="PANTHER" id="PTHR42770">
    <property type="entry name" value="AMINO ACID TRANSPORTER-RELATED"/>
    <property type="match status" value="1"/>
</dbReference>
<evidence type="ECO:0000256" key="5">
    <source>
        <dbReference type="ARBA" id="ARBA00023136"/>
    </source>
</evidence>
<feature type="transmembrane region" description="Helical" evidence="6">
    <location>
        <begin position="325"/>
        <end position="346"/>
    </location>
</feature>
<feature type="transmembrane region" description="Helical" evidence="6">
    <location>
        <begin position="444"/>
        <end position="465"/>
    </location>
</feature>
<dbReference type="EMBL" id="SGBC01000001">
    <property type="protein sequence ID" value="RZD17447.1"/>
    <property type="molecule type" value="Genomic_DNA"/>
</dbReference>
<reference evidence="7 8" key="1">
    <citation type="journal article" date="2019" name="ISME J.">
        <title>Insights into ecological role of a new deltaproteobacterial order Candidatus Acidulodesulfobacterales by metagenomics and metatranscriptomics.</title>
        <authorList>
            <person name="Tan S."/>
            <person name="Liu J."/>
            <person name="Fang Y."/>
            <person name="Hedlund B.P."/>
            <person name="Lian Z.H."/>
            <person name="Huang L.Y."/>
            <person name="Li J.T."/>
            <person name="Huang L.N."/>
            <person name="Li W.J."/>
            <person name="Jiang H.C."/>
            <person name="Dong H.L."/>
            <person name="Shu W.S."/>
        </authorList>
    </citation>
    <scope>NUCLEOTIDE SEQUENCE [LARGE SCALE GENOMIC DNA]</scope>
    <source>
        <strain evidence="7">AP2</strain>
    </source>
</reference>
<name>A0A519BJK7_ACIG2</name>